<feature type="transmembrane region" description="Helical" evidence="2">
    <location>
        <begin position="12"/>
        <end position="29"/>
    </location>
</feature>
<dbReference type="EMBL" id="CP066831">
    <property type="protein sequence ID" value="QQM41977.1"/>
    <property type="molecule type" value="Genomic_DNA"/>
</dbReference>
<protein>
    <submittedName>
        <fullName evidence="3">Uncharacterized protein</fullName>
    </submittedName>
</protein>
<sequence length="205" mass="22563">MSAINWGDAPTWLGVVFAAAAAGAAVWTLKSQRDQIGEQRDFIGEQRRLIAEQSDTMTLERAELRANAEERRVSQARRVTMTFATAGSSGTGVYNNSTGYDRWHVNVVNGSDAPVHDVMVRFGAPYLAVAAWDPDAVRHPDRGRRGVPVHLIGASRSMVFESPSWTEESVDNNRPSLHFTDDDGAKWRLDEHGKLEELPSPPGPP</sequence>
<evidence type="ECO:0000313" key="3">
    <source>
        <dbReference type="EMBL" id="QQM41977.1"/>
    </source>
</evidence>
<organism evidence="3 4">
    <name type="scientific">Streptomyces liliifuscus</name>
    <dbReference type="NCBI Taxonomy" id="2797636"/>
    <lineage>
        <taxon>Bacteria</taxon>
        <taxon>Bacillati</taxon>
        <taxon>Actinomycetota</taxon>
        <taxon>Actinomycetes</taxon>
        <taxon>Kitasatosporales</taxon>
        <taxon>Streptomycetaceae</taxon>
        <taxon>Streptomyces</taxon>
    </lineage>
</organism>
<evidence type="ECO:0000256" key="2">
    <source>
        <dbReference type="SAM" id="Phobius"/>
    </source>
</evidence>
<gene>
    <name evidence="3" type="ORF">JEQ17_22715</name>
</gene>
<proteinExistence type="predicted"/>
<dbReference type="AlphaFoldDB" id="A0A7T7I6S6"/>
<dbReference type="KEGG" id="slf:JEQ17_22715"/>
<feature type="region of interest" description="Disordered" evidence="1">
    <location>
        <begin position="163"/>
        <end position="205"/>
    </location>
</feature>
<keyword evidence="2" id="KW-1133">Transmembrane helix</keyword>
<feature type="compositionally biased region" description="Basic and acidic residues" evidence="1">
    <location>
        <begin position="179"/>
        <end position="197"/>
    </location>
</feature>
<accession>A0A7T7I6S6</accession>
<reference evidence="3 4" key="1">
    <citation type="submission" date="2020-12" db="EMBL/GenBank/DDBJ databases">
        <title>A novel species.</title>
        <authorList>
            <person name="Li K."/>
        </authorList>
    </citation>
    <scope>NUCLEOTIDE SEQUENCE [LARGE SCALE GENOMIC DNA]</scope>
    <source>
        <strain evidence="3 4">ZYC-3</strain>
    </source>
</reference>
<evidence type="ECO:0000256" key="1">
    <source>
        <dbReference type="SAM" id="MobiDB-lite"/>
    </source>
</evidence>
<dbReference type="Proteomes" id="UP000595636">
    <property type="component" value="Chromosome"/>
</dbReference>
<dbReference type="RefSeq" id="WP_200396937.1">
    <property type="nucleotide sequence ID" value="NZ_CP066831.1"/>
</dbReference>
<keyword evidence="2" id="KW-0812">Transmembrane</keyword>
<keyword evidence="2" id="KW-0472">Membrane</keyword>
<feature type="compositionally biased region" description="Polar residues" evidence="1">
    <location>
        <begin position="163"/>
        <end position="175"/>
    </location>
</feature>
<evidence type="ECO:0000313" key="4">
    <source>
        <dbReference type="Proteomes" id="UP000595636"/>
    </source>
</evidence>
<name>A0A7T7I6S6_9ACTN</name>
<keyword evidence="4" id="KW-1185">Reference proteome</keyword>